<keyword evidence="1" id="KW-0472">Membrane</keyword>
<dbReference type="EMBL" id="SOAG01000003">
    <property type="protein sequence ID" value="TDS64994.1"/>
    <property type="molecule type" value="Genomic_DNA"/>
</dbReference>
<dbReference type="OrthoDB" id="1524053at2"/>
<evidence type="ECO:0008006" key="4">
    <source>
        <dbReference type="Google" id="ProtNLM"/>
    </source>
</evidence>
<feature type="transmembrane region" description="Helical" evidence="1">
    <location>
        <begin position="243"/>
        <end position="264"/>
    </location>
</feature>
<feature type="transmembrane region" description="Helical" evidence="1">
    <location>
        <begin position="62"/>
        <end position="79"/>
    </location>
</feature>
<feature type="transmembrane region" description="Helical" evidence="1">
    <location>
        <begin position="114"/>
        <end position="131"/>
    </location>
</feature>
<name>A0A4R7F5S9_9FLAO</name>
<dbReference type="Proteomes" id="UP000295215">
    <property type="component" value="Unassembled WGS sequence"/>
</dbReference>
<evidence type="ECO:0000313" key="2">
    <source>
        <dbReference type="EMBL" id="TDS64994.1"/>
    </source>
</evidence>
<feature type="transmembrane region" description="Helical" evidence="1">
    <location>
        <begin position="213"/>
        <end position="231"/>
    </location>
</feature>
<dbReference type="SUPFAM" id="SSF103481">
    <property type="entry name" value="Multidrug resistance efflux transporter EmrE"/>
    <property type="match status" value="2"/>
</dbReference>
<dbReference type="Gene3D" id="1.10.3730.20">
    <property type="match status" value="1"/>
</dbReference>
<evidence type="ECO:0000256" key="1">
    <source>
        <dbReference type="SAM" id="Phobius"/>
    </source>
</evidence>
<gene>
    <name evidence="2" type="ORF">C8P70_10314</name>
</gene>
<sequence>MLYLILSILGSVSVGILLKISKRFKTDIKQMIIVNYMATVLLSYFYFKPSVWNIPNDLPVEIIIPLSVLLPLIFVTLYYSILYSGIIKTDLAQRMSLFIPILASIFLFKEQISNLRYIALLIGLLSIYFILNKERKKNILNEHKKAIIFFPISVFIGFGIIDIFFKKLALYSSIPYTSSLFYVFLCALIVSVLINLLLTLFKQSSFAISKYTVFFGLPLGILNFINILFYMKAHQIFANNPTTVFAGMNFGVILLGTAVGYFFFKERLTKQNLIGLAMAVIAVSLIVYTQL</sequence>
<dbReference type="InterPro" id="IPR037185">
    <property type="entry name" value="EmrE-like"/>
</dbReference>
<reference evidence="2 3" key="1">
    <citation type="submission" date="2019-03" db="EMBL/GenBank/DDBJ databases">
        <title>Genomic Encyclopedia of Archaeal and Bacterial Type Strains, Phase II (KMG-II): from individual species to whole genera.</title>
        <authorList>
            <person name="Goeker M."/>
        </authorList>
    </citation>
    <scope>NUCLEOTIDE SEQUENCE [LARGE SCALE GENOMIC DNA]</scope>
    <source>
        <strain evidence="2 3">DSM 28213</strain>
    </source>
</reference>
<feature type="transmembrane region" description="Helical" evidence="1">
    <location>
        <begin position="146"/>
        <end position="165"/>
    </location>
</feature>
<keyword evidence="1" id="KW-1133">Transmembrane helix</keyword>
<protein>
    <recommendedName>
        <fullName evidence="4">EamA-like transporter family protein</fullName>
    </recommendedName>
</protein>
<comment type="caution">
    <text evidence="2">The sequence shown here is derived from an EMBL/GenBank/DDBJ whole genome shotgun (WGS) entry which is preliminary data.</text>
</comment>
<proteinExistence type="predicted"/>
<evidence type="ECO:0000313" key="3">
    <source>
        <dbReference type="Proteomes" id="UP000295215"/>
    </source>
</evidence>
<feature type="transmembrane region" description="Helical" evidence="1">
    <location>
        <begin position="180"/>
        <end position="201"/>
    </location>
</feature>
<organism evidence="2 3">
    <name type="scientific">Myroides indicus</name>
    <dbReference type="NCBI Taxonomy" id="1323422"/>
    <lineage>
        <taxon>Bacteria</taxon>
        <taxon>Pseudomonadati</taxon>
        <taxon>Bacteroidota</taxon>
        <taxon>Flavobacteriia</taxon>
        <taxon>Flavobacteriales</taxon>
        <taxon>Flavobacteriaceae</taxon>
        <taxon>Myroides</taxon>
    </lineage>
</organism>
<feature type="transmembrane region" description="Helical" evidence="1">
    <location>
        <begin position="91"/>
        <end position="108"/>
    </location>
</feature>
<keyword evidence="3" id="KW-1185">Reference proteome</keyword>
<keyword evidence="1" id="KW-0812">Transmembrane</keyword>
<accession>A0A4R7F5S9</accession>
<dbReference type="AlphaFoldDB" id="A0A4R7F5S9"/>
<feature type="transmembrane region" description="Helical" evidence="1">
    <location>
        <begin position="28"/>
        <end position="47"/>
    </location>
</feature>
<feature type="transmembrane region" description="Helical" evidence="1">
    <location>
        <begin position="273"/>
        <end position="290"/>
    </location>
</feature>